<dbReference type="AlphaFoldDB" id="A0A2I0WPF4"/>
<evidence type="ECO:0000313" key="1">
    <source>
        <dbReference type="EMBL" id="PKU77544.1"/>
    </source>
</evidence>
<sequence>MMKLPFSFPWTVFGQSGIGMSINLSNFLSPGLWARELFSLCLAAGAGLHLLIYDARASLTGYLLGTLHSVTSSSLLTDTLHNSNVIWDRMATLMDYVQFWVTYNAYHILCFFEKITPTPPTALSSSCVLDQIPYLLQLPTTRSLSVWTFPPLAPLILFRFTNQVSQSPSCLVSRPRSSTSCKNPCKSFLIAETYTQSKATAACSLQPALVACFFQI</sequence>
<reference evidence="1 2" key="1">
    <citation type="journal article" date="2016" name="Sci. Rep.">
        <title>The Dendrobium catenatum Lindl. genome sequence provides insights into polysaccharide synthase, floral development and adaptive evolution.</title>
        <authorList>
            <person name="Zhang G.Q."/>
            <person name="Xu Q."/>
            <person name="Bian C."/>
            <person name="Tsai W.C."/>
            <person name="Yeh C.M."/>
            <person name="Liu K.W."/>
            <person name="Yoshida K."/>
            <person name="Zhang L.S."/>
            <person name="Chang S.B."/>
            <person name="Chen F."/>
            <person name="Shi Y."/>
            <person name="Su Y.Y."/>
            <person name="Zhang Y.Q."/>
            <person name="Chen L.J."/>
            <person name="Yin Y."/>
            <person name="Lin M."/>
            <person name="Huang H."/>
            <person name="Deng H."/>
            <person name="Wang Z.W."/>
            <person name="Zhu S.L."/>
            <person name="Zhao X."/>
            <person name="Deng C."/>
            <person name="Niu S.C."/>
            <person name="Huang J."/>
            <person name="Wang M."/>
            <person name="Liu G.H."/>
            <person name="Yang H.J."/>
            <person name="Xiao X.J."/>
            <person name="Hsiao Y.Y."/>
            <person name="Wu W.L."/>
            <person name="Chen Y.Y."/>
            <person name="Mitsuda N."/>
            <person name="Ohme-Takagi M."/>
            <person name="Luo Y.B."/>
            <person name="Van de Peer Y."/>
            <person name="Liu Z.J."/>
        </authorList>
    </citation>
    <scope>NUCLEOTIDE SEQUENCE [LARGE SCALE GENOMIC DNA]</scope>
    <source>
        <tissue evidence="1">The whole plant</tissue>
    </source>
</reference>
<gene>
    <name evidence="1" type="ORF">MA16_Dca013665</name>
</gene>
<dbReference type="EMBL" id="KZ502492">
    <property type="protein sequence ID" value="PKU77544.1"/>
    <property type="molecule type" value="Genomic_DNA"/>
</dbReference>
<keyword evidence="2" id="KW-1185">Reference proteome</keyword>
<evidence type="ECO:0000313" key="2">
    <source>
        <dbReference type="Proteomes" id="UP000233837"/>
    </source>
</evidence>
<protein>
    <submittedName>
        <fullName evidence="1">Uncharacterized protein</fullName>
    </submittedName>
</protein>
<proteinExistence type="predicted"/>
<dbReference type="Proteomes" id="UP000233837">
    <property type="component" value="Unassembled WGS sequence"/>
</dbReference>
<organism evidence="1 2">
    <name type="scientific">Dendrobium catenatum</name>
    <dbReference type="NCBI Taxonomy" id="906689"/>
    <lineage>
        <taxon>Eukaryota</taxon>
        <taxon>Viridiplantae</taxon>
        <taxon>Streptophyta</taxon>
        <taxon>Embryophyta</taxon>
        <taxon>Tracheophyta</taxon>
        <taxon>Spermatophyta</taxon>
        <taxon>Magnoliopsida</taxon>
        <taxon>Liliopsida</taxon>
        <taxon>Asparagales</taxon>
        <taxon>Orchidaceae</taxon>
        <taxon>Epidendroideae</taxon>
        <taxon>Malaxideae</taxon>
        <taxon>Dendrobiinae</taxon>
        <taxon>Dendrobium</taxon>
    </lineage>
</organism>
<accession>A0A2I0WPF4</accession>
<name>A0A2I0WPF4_9ASPA</name>
<reference evidence="1 2" key="2">
    <citation type="journal article" date="2017" name="Nature">
        <title>The Apostasia genome and the evolution of orchids.</title>
        <authorList>
            <person name="Zhang G.Q."/>
            <person name="Liu K.W."/>
            <person name="Li Z."/>
            <person name="Lohaus R."/>
            <person name="Hsiao Y.Y."/>
            <person name="Niu S.C."/>
            <person name="Wang J.Y."/>
            <person name="Lin Y.C."/>
            <person name="Xu Q."/>
            <person name="Chen L.J."/>
            <person name="Yoshida K."/>
            <person name="Fujiwara S."/>
            <person name="Wang Z.W."/>
            <person name="Zhang Y.Q."/>
            <person name="Mitsuda N."/>
            <person name="Wang M."/>
            <person name="Liu G.H."/>
            <person name="Pecoraro L."/>
            <person name="Huang H.X."/>
            <person name="Xiao X.J."/>
            <person name="Lin M."/>
            <person name="Wu X.Y."/>
            <person name="Wu W.L."/>
            <person name="Chen Y.Y."/>
            <person name="Chang S.B."/>
            <person name="Sakamoto S."/>
            <person name="Ohme-Takagi M."/>
            <person name="Yagi M."/>
            <person name="Zeng S.J."/>
            <person name="Shen C.Y."/>
            <person name="Yeh C.M."/>
            <person name="Luo Y.B."/>
            <person name="Tsai W.C."/>
            <person name="Van de Peer Y."/>
            <person name="Liu Z.J."/>
        </authorList>
    </citation>
    <scope>NUCLEOTIDE SEQUENCE [LARGE SCALE GENOMIC DNA]</scope>
    <source>
        <tissue evidence="1">The whole plant</tissue>
    </source>
</reference>